<reference evidence="2" key="1">
    <citation type="submission" date="2022-10" db="EMBL/GenBank/DDBJ databases">
        <title>Tapping the CABI collections for fungal endophytes: first genome assemblies for Collariella, Neodidymelliopsis, Ascochyta clinopodiicola, Didymella pomorum, Didymosphaeria variabile, Neocosmospora piperis and Neocucurbitaria cava.</title>
        <authorList>
            <person name="Hill R."/>
        </authorList>
    </citation>
    <scope>NUCLEOTIDE SEQUENCE</scope>
    <source>
        <strain evidence="2">IMI 355091</strain>
    </source>
</reference>
<name>A0A9W8Z9Y0_9PLEO</name>
<evidence type="ECO:0000256" key="1">
    <source>
        <dbReference type="SAM" id="Phobius"/>
    </source>
</evidence>
<evidence type="ECO:0000313" key="3">
    <source>
        <dbReference type="Proteomes" id="UP001140510"/>
    </source>
</evidence>
<gene>
    <name evidence="2" type="ORF">N0V91_009010</name>
</gene>
<dbReference type="EMBL" id="JAPEVA010000096">
    <property type="protein sequence ID" value="KAJ4400035.1"/>
    <property type="molecule type" value="Genomic_DNA"/>
</dbReference>
<dbReference type="AlphaFoldDB" id="A0A9W8Z9Y0"/>
<comment type="caution">
    <text evidence="2">The sequence shown here is derived from an EMBL/GenBank/DDBJ whole genome shotgun (WGS) entry which is preliminary data.</text>
</comment>
<keyword evidence="1" id="KW-0472">Membrane</keyword>
<sequence>MPSSFADFASSGLCMFMLLFVSAIFWLSILSAVARWALLPAVHRAILEQQKQQKQQQQELERQARLHFYLDIYCPANGGMLYESDDEDFVVICGDKKGKKDK</sequence>
<keyword evidence="3" id="KW-1185">Reference proteome</keyword>
<keyword evidence="1" id="KW-1133">Transmembrane helix</keyword>
<keyword evidence="1" id="KW-0812">Transmembrane</keyword>
<dbReference type="Proteomes" id="UP001140510">
    <property type="component" value="Unassembled WGS sequence"/>
</dbReference>
<feature type="transmembrane region" description="Helical" evidence="1">
    <location>
        <begin position="15"/>
        <end position="38"/>
    </location>
</feature>
<accession>A0A9W8Z9Y0</accession>
<proteinExistence type="predicted"/>
<evidence type="ECO:0000313" key="2">
    <source>
        <dbReference type="EMBL" id="KAJ4400035.1"/>
    </source>
</evidence>
<protein>
    <submittedName>
        <fullName evidence="2">Uncharacterized protein</fullName>
    </submittedName>
</protein>
<organism evidence="2 3">
    <name type="scientific">Didymella pomorum</name>
    <dbReference type="NCBI Taxonomy" id="749634"/>
    <lineage>
        <taxon>Eukaryota</taxon>
        <taxon>Fungi</taxon>
        <taxon>Dikarya</taxon>
        <taxon>Ascomycota</taxon>
        <taxon>Pezizomycotina</taxon>
        <taxon>Dothideomycetes</taxon>
        <taxon>Pleosporomycetidae</taxon>
        <taxon>Pleosporales</taxon>
        <taxon>Pleosporineae</taxon>
        <taxon>Didymellaceae</taxon>
        <taxon>Didymella</taxon>
    </lineage>
</organism>